<comment type="caution">
    <text evidence="2">The sequence shown here is derived from an EMBL/GenBank/DDBJ whole genome shotgun (WGS) entry which is preliminary data.</text>
</comment>
<evidence type="ECO:0000313" key="2">
    <source>
        <dbReference type="EMBL" id="CAK0903354.1"/>
    </source>
</evidence>
<protein>
    <submittedName>
        <fullName evidence="2">Uncharacterized protein</fullName>
    </submittedName>
</protein>
<proteinExistence type="predicted"/>
<dbReference type="Proteomes" id="UP001189429">
    <property type="component" value="Unassembled WGS sequence"/>
</dbReference>
<name>A0ABN9XXA8_9DINO</name>
<feature type="region of interest" description="Disordered" evidence="1">
    <location>
        <begin position="1"/>
        <end position="23"/>
    </location>
</feature>
<evidence type="ECO:0000256" key="1">
    <source>
        <dbReference type="SAM" id="MobiDB-lite"/>
    </source>
</evidence>
<accession>A0ABN9XXA8</accession>
<organism evidence="2 3">
    <name type="scientific">Prorocentrum cordatum</name>
    <dbReference type="NCBI Taxonomy" id="2364126"/>
    <lineage>
        <taxon>Eukaryota</taxon>
        <taxon>Sar</taxon>
        <taxon>Alveolata</taxon>
        <taxon>Dinophyceae</taxon>
        <taxon>Prorocentrales</taxon>
        <taxon>Prorocentraceae</taxon>
        <taxon>Prorocentrum</taxon>
    </lineage>
</organism>
<feature type="non-terminal residue" evidence="2">
    <location>
        <position position="1"/>
    </location>
</feature>
<sequence length="51" mass="5213">AGSRRPPRRARAPGGRGGGGQPVAVRRGISDAACPPALLALLLDPDPMVRE</sequence>
<feature type="compositionally biased region" description="Basic residues" evidence="1">
    <location>
        <begin position="1"/>
        <end position="11"/>
    </location>
</feature>
<dbReference type="EMBL" id="CAUYUJ010021211">
    <property type="protein sequence ID" value="CAK0903354.1"/>
    <property type="molecule type" value="Genomic_DNA"/>
</dbReference>
<gene>
    <name evidence="2" type="ORF">PCOR1329_LOCUS79694</name>
</gene>
<evidence type="ECO:0000313" key="3">
    <source>
        <dbReference type="Proteomes" id="UP001189429"/>
    </source>
</evidence>
<reference evidence="2" key="1">
    <citation type="submission" date="2023-10" db="EMBL/GenBank/DDBJ databases">
        <authorList>
            <person name="Chen Y."/>
            <person name="Shah S."/>
            <person name="Dougan E. K."/>
            <person name="Thang M."/>
            <person name="Chan C."/>
        </authorList>
    </citation>
    <scope>NUCLEOTIDE SEQUENCE [LARGE SCALE GENOMIC DNA]</scope>
</reference>
<feature type="non-terminal residue" evidence="2">
    <location>
        <position position="51"/>
    </location>
</feature>
<keyword evidence="3" id="KW-1185">Reference proteome</keyword>